<evidence type="ECO:0000313" key="4">
    <source>
        <dbReference type="EMBL" id="XAN08752.1"/>
    </source>
</evidence>
<accession>A0ABZ3FRM9</accession>
<reference evidence="4 5" key="1">
    <citation type="submission" date="2024-04" db="EMBL/GenBank/DDBJ databases">
        <title>Isolation of an actinomycete strain from pig manure.</title>
        <authorList>
            <person name="Gong T."/>
            <person name="Yu Z."/>
            <person name="An M."/>
            <person name="Wei C."/>
            <person name="Yang W."/>
            <person name="Liu L."/>
        </authorList>
    </citation>
    <scope>NUCLEOTIDE SEQUENCE [LARGE SCALE GENOMIC DNA]</scope>
    <source>
        <strain evidence="4 5">ZF39</strain>
    </source>
</reference>
<protein>
    <submittedName>
        <fullName evidence="4">DUF4190 domain-containing protein</fullName>
    </submittedName>
</protein>
<dbReference type="InterPro" id="IPR025241">
    <property type="entry name" value="DUF4190"/>
</dbReference>
<keyword evidence="2" id="KW-1133">Transmembrane helix</keyword>
<name>A0ABZ3FRM9_9ACTN</name>
<proteinExistence type="predicted"/>
<dbReference type="RefSeq" id="WP_425310182.1">
    <property type="nucleotide sequence ID" value="NZ_CP154795.1"/>
</dbReference>
<feature type="region of interest" description="Disordered" evidence="1">
    <location>
        <begin position="1"/>
        <end position="110"/>
    </location>
</feature>
<feature type="transmembrane region" description="Helical" evidence="2">
    <location>
        <begin position="223"/>
        <end position="246"/>
    </location>
</feature>
<feature type="domain" description="DUF4190" evidence="3">
    <location>
        <begin position="181"/>
        <end position="242"/>
    </location>
</feature>
<dbReference type="Pfam" id="PF13828">
    <property type="entry name" value="DUF4190"/>
    <property type="match status" value="1"/>
</dbReference>
<sequence>MSGNQHHPDPFSREGAQPGDGLGEPNRFDTWADGATPAGQHLPGSAASGAEPPYGQPSAADPYGQSSAADPYGQPSAADPYGQPSAADAYGSAQSQPSAADTGGAFPAYPYGSGSTGDGYSNPSTTDNYANPQVDEAYAAFQGYQASTSNYPAQQVTPYQGYQAAYTAHSPYARSLPNSGYAIPSLVLGIVSFVTCGITGPLGIGFGVAALKQIQSEPNSYGGNGLAIGGIITGALGTLFLLMWIMGALMS</sequence>
<keyword evidence="2" id="KW-0812">Transmembrane</keyword>
<evidence type="ECO:0000256" key="1">
    <source>
        <dbReference type="SAM" id="MobiDB-lite"/>
    </source>
</evidence>
<feature type="compositionally biased region" description="Basic and acidic residues" evidence="1">
    <location>
        <begin position="1"/>
        <end position="12"/>
    </location>
</feature>
<evidence type="ECO:0000313" key="5">
    <source>
        <dbReference type="Proteomes" id="UP001442841"/>
    </source>
</evidence>
<evidence type="ECO:0000259" key="3">
    <source>
        <dbReference type="Pfam" id="PF13828"/>
    </source>
</evidence>
<feature type="transmembrane region" description="Helical" evidence="2">
    <location>
        <begin position="186"/>
        <end position="211"/>
    </location>
</feature>
<keyword evidence="2" id="KW-0472">Membrane</keyword>
<gene>
    <name evidence="4" type="ORF">AADG42_16045</name>
</gene>
<dbReference type="Proteomes" id="UP001442841">
    <property type="component" value="Chromosome"/>
</dbReference>
<evidence type="ECO:0000256" key="2">
    <source>
        <dbReference type="SAM" id="Phobius"/>
    </source>
</evidence>
<keyword evidence="5" id="KW-1185">Reference proteome</keyword>
<dbReference type="EMBL" id="CP154795">
    <property type="protein sequence ID" value="XAN08752.1"/>
    <property type="molecule type" value="Genomic_DNA"/>
</dbReference>
<organism evidence="4 5">
    <name type="scientific">Ammonicoccus fulvus</name>
    <dbReference type="NCBI Taxonomy" id="3138240"/>
    <lineage>
        <taxon>Bacteria</taxon>
        <taxon>Bacillati</taxon>
        <taxon>Actinomycetota</taxon>
        <taxon>Actinomycetes</taxon>
        <taxon>Propionibacteriales</taxon>
        <taxon>Propionibacteriaceae</taxon>
        <taxon>Ammonicoccus</taxon>
    </lineage>
</organism>